<keyword evidence="3" id="KW-1185">Reference proteome</keyword>
<dbReference type="AlphaFoldDB" id="A0A368XFV9"/>
<evidence type="ECO:0008006" key="4">
    <source>
        <dbReference type="Google" id="ProtNLM"/>
    </source>
</evidence>
<dbReference type="OrthoDB" id="2454584at2"/>
<keyword evidence="1" id="KW-1133">Transmembrane helix</keyword>
<feature type="transmembrane region" description="Helical" evidence="1">
    <location>
        <begin position="6"/>
        <end position="22"/>
    </location>
</feature>
<dbReference type="Proteomes" id="UP000252585">
    <property type="component" value="Unassembled WGS sequence"/>
</dbReference>
<reference evidence="2 3" key="1">
    <citation type="submission" date="2018-07" db="EMBL/GenBank/DDBJ databases">
        <title>Genomic Encyclopedia of Type Strains, Phase IV (KMG-IV): sequencing the most valuable type-strain genomes for metagenomic binning, comparative biology and taxonomic classification.</title>
        <authorList>
            <person name="Goeker M."/>
        </authorList>
    </citation>
    <scope>NUCLEOTIDE SEQUENCE [LARGE SCALE GENOMIC DNA]</scope>
    <source>
        <strain evidence="2 3">DSM 27696</strain>
    </source>
</reference>
<sequence>MILTISTLIIIAIILFIVSFFMQDRFKQIEDQLEQFSISSLQESYQMKKKLKILEEELLTSDIEQESMIAKSNQQTPVIRKINELHEQGYDTTYIAKEMGLNEYDVKAVIHQF</sequence>
<gene>
    <name evidence="2" type="ORF">DFR57_111102</name>
</gene>
<evidence type="ECO:0000313" key="2">
    <source>
        <dbReference type="EMBL" id="RCW65367.1"/>
    </source>
</evidence>
<organism evidence="2 3">
    <name type="scientific">Saliterribacillus persicus</name>
    <dbReference type="NCBI Taxonomy" id="930114"/>
    <lineage>
        <taxon>Bacteria</taxon>
        <taxon>Bacillati</taxon>
        <taxon>Bacillota</taxon>
        <taxon>Bacilli</taxon>
        <taxon>Bacillales</taxon>
        <taxon>Bacillaceae</taxon>
        <taxon>Saliterribacillus</taxon>
    </lineage>
</organism>
<keyword evidence="1" id="KW-0472">Membrane</keyword>
<evidence type="ECO:0000256" key="1">
    <source>
        <dbReference type="SAM" id="Phobius"/>
    </source>
</evidence>
<comment type="caution">
    <text evidence="2">The sequence shown here is derived from an EMBL/GenBank/DDBJ whole genome shotgun (WGS) entry which is preliminary data.</text>
</comment>
<accession>A0A368XFV9</accession>
<name>A0A368XFV9_9BACI</name>
<dbReference type="RefSeq" id="WP_114353656.1">
    <property type="nucleotide sequence ID" value="NZ_QPJJ01000011.1"/>
</dbReference>
<keyword evidence="1" id="KW-0812">Transmembrane</keyword>
<protein>
    <recommendedName>
        <fullName evidence="4">Resolvase HTH domain-containing protein</fullName>
    </recommendedName>
</protein>
<evidence type="ECO:0000313" key="3">
    <source>
        <dbReference type="Proteomes" id="UP000252585"/>
    </source>
</evidence>
<proteinExistence type="predicted"/>
<dbReference type="EMBL" id="QPJJ01000011">
    <property type="protein sequence ID" value="RCW65367.1"/>
    <property type="molecule type" value="Genomic_DNA"/>
</dbReference>